<dbReference type="Proteomes" id="UP000287547">
    <property type="component" value="Unassembled WGS sequence"/>
</dbReference>
<gene>
    <name evidence="1" type="ORF">DMH04_00895</name>
</gene>
<comment type="caution">
    <text evidence="1">The sequence shown here is derived from an EMBL/GenBank/DDBJ whole genome shotgun (WGS) entry which is preliminary data.</text>
</comment>
<proteinExistence type="predicted"/>
<dbReference type="AlphaFoldDB" id="A0A428ZUD9"/>
<evidence type="ECO:0000313" key="1">
    <source>
        <dbReference type="EMBL" id="RSM91583.1"/>
    </source>
</evidence>
<protein>
    <submittedName>
        <fullName evidence="1">Uncharacterized protein</fullName>
    </submittedName>
</protein>
<name>A0A428ZUD9_KIBAR</name>
<reference evidence="1 2" key="1">
    <citation type="submission" date="2018-05" db="EMBL/GenBank/DDBJ databases">
        <title>Evolution of GPA BGCs.</title>
        <authorList>
            <person name="Waglechner N."/>
            <person name="Wright G.D."/>
        </authorList>
    </citation>
    <scope>NUCLEOTIDE SEQUENCE [LARGE SCALE GENOMIC DNA]</scope>
    <source>
        <strain evidence="1 2">A82846</strain>
    </source>
</reference>
<evidence type="ECO:0000313" key="2">
    <source>
        <dbReference type="Proteomes" id="UP000287547"/>
    </source>
</evidence>
<organism evidence="1 2">
    <name type="scientific">Kibdelosporangium aridum</name>
    <dbReference type="NCBI Taxonomy" id="2030"/>
    <lineage>
        <taxon>Bacteria</taxon>
        <taxon>Bacillati</taxon>
        <taxon>Actinomycetota</taxon>
        <taxon>Actinomycetes</taxon>
        <taxon>Pseudonocardiales</taxon>
        <taxon>Pseudonocardiaceae</taxon>
        <taxon>Kibdelosporangium</taxon>
    </lineage>
</organism>
<accession>A0A428ZUD9</accession>
<dbReference type="EMBL" id="QHKI01000001">
    <property type="protein sequence ID" value="RSM91583.1"/>
    <property type="molecule type" value="Genomic_DNA"/>
</dbReference>
<sequence>MVALATPVGATNEQPRITPPWTVKAGTIGAVLYGDCVDEKVKIVTSEGFVGGEARIVKNGNLWKAEADIVDKPGTYFAHMKCDGQLGRGAYFTVVP</sequence>